<dbReference type="RefSeq" id="WP_121067104.1">
    <property type="nucleotide sequence ID" value="NZ_RBIQ01000008.1"/>
</dbReference>
<keyword evidence="2" id="KW-1185">Reference proteome</keyword>
<dbReference type="EMBL" id="RBIQ01000008">
    <property type="protein sequence ID" value="RKR13266.1"/>
    <property type="molecule type" value="Genomic_DNA"/>
</dbReference>
<comment type="caution">
    <text evidence="1">The sequence shown here is derived from an EMBL/GenBank/DDBJ whole genome shotgun (WGS) entry which is preliminary data.</text>
</comment>
<evidence type="ECO:0000313" key="1">
    <source>
        <dbReference type="EMBL" id="RKR13266.1"/>
    </source>
</evidence>
<organism evidence="1 2">
    <name type="scientific">Maribacter vaceletii</name>
    <dbReference type="NCBI Taxonomy" id="1206816"/>
    <lineage>
        <taxon>Bacteria</taxon>
        <taxon>Pseudomonadati</taxon>
        <taxon>Bacteroidota</taxon>
        <taxon>Flavobacteriia</taxon>
        <taxon>Flavobacteriales</taxon>
        <taxon>Flavobacteriaceae</taxon>
        <taxon>Maribacter</taxon>
    </lineage>
</organism>
<evidence type="ECO:0008006" key="3">
    <source>
        <dbReference type="Google" id="ProtNLM"/>
    </source>
</evidence>
<proteinExistence type="predicted"/>
<reference evidence="1 2" key="1">
    <citation type="submission" date="2018-10" db="EMBL/GenBank/DDBJ databases">
        <title>Genomic Encyclopedia of Archaeal and Bacterial Type Strains, Phase II (KMG-II): from individual species to whole genera.</title>
        <authorList>
            <person name="Goeker M."/>
        </authorList>
    </citation>
    <scope>NUCLEOTIDE SEQUENCE [LARGE SCALE GENOMIC DNA]</scope>
    <source>
        <strain evidence="1 2">DSM 25230</strain>
    </source>
</reference>
<name>A0A495E8Y2_9FLAO</name>
<sequence>MILVFKTTVKNLNNIKQLKGNLDKICEGRNWSFDLEDVDKVLRVESTKDFSKELVHLLNDNGFKCEDLDPSVHLH</sequence>
<gene>
    <name evidence="1" type="ORF">CLV91_1983</name>
</gene>
<accession>A0A495E8Y2</accession>
<evidence type="ECO:0000313" key="2">
    <source>
        <dbReference type="Proteomes" id="UP000269412"/>
    </source>
</evidence>
<dbReference type="Proteomes" id="UP000269412">
    <property type="component" value="Unassembled WGS sequence"/>
</dbReference>
<protein>
    <recommendedName>
        <fullName evidence="3">HMA domain-containing protein</fullName>
    </recommendedName>
</protein>
<dbReference type="AlphaFoldDB" id="A0A495E8Y2"/>
<dbReference type="OrthoDB" id="1036397at2"/>